<feature type="coiled-coil region" evidence="1">
    <location>
        <begin position="249"/>
        <end position="276"/>
    </location>
</feature>
<dbReference type="GO" id="GO:0004672">
    <property type="term" value="F:protein kinase activity"/>
    <property type="evidence" value="ECO:0007669"/>
    <property type="project" value="InterPro"/>
</dbReference>
<dbReference type="Gene3D" id="1.10.510.10">
    <property type="entry name" value="Transferase(Phosphotransferase) domain 1"/>
    <property type="match status" value="1"/>
</dbReference>
<accession>A0AAN7PVU8</accession>
<evidence type="ECO:0000313" key="3">
    <source>
        <dbReference type="EMBL" id="KAK4877402.1"/>
    </source>
</evidence>
<proteinExistence type="predicted"/>
<evidence type="ECO:0000313" key="4">
    <source>
        <dbReference type="Proteomes" id="UP001353858"/>
    </source>
</evidence>
<dbReference type="InterPro" id="IPR000719">
    <property type="entry name" value="Prot_kinase_dom"/>
</dbReference>
<evidence type="ECO:0000259" key="2">
    <source>
        <dbReference type="SMART" id="SM00220"/>
    </source>
</evidence>
<dbReference type="Gene3D" id="3.30.200.20">
    <property type="entry name" value="Phosphorylase Kinase, domain 1"/>
    <property type="match status" value="1"/>
</dbReference>
<dbReference type="InterPro" id="IPR011009">
    <property type="entry name" value="Kinase-like_dom_sf"/>
</dbReference>
<keyword evidence="1" id="KW-0175">Coiled coil</keyword>
<dbReference type="EMBL" id="JARPUR010000004">
    <property type="protein sequence ID" value="KAK4877402.1"/>
    <property type="molecule type" value="Genomic_DNA"/>
</dbReference>
<gene>
    <name evidence="3" type="ORF">RN001_009908</name>
</gene>
<dbReference type="SMART" id="SM00220">
    <property type="entry name" value="S_TKc"/>
    <property type="match status" value="1"/>
</dbReference>
<feature type="domain" description="Protein kinase" evidence="2">
    <location>
        <begin position="9"/>
        <end position="209"/>
    </location>
</feature>
<dbReference type="SUPFAM" id="SSF56112">
    <property type="entry name" value="Protein kinase-like (PK-like)"/>
    <property type="match status" value="1"/>
</dbReference>
<name>A0AAN7PVU8_9COLE</name>
<organism evidence="3 4">
    <name type="scientific">Aquatica leii</name>
    <dbReference type="NCBI Taxonomy" id="1421715"/>
    <lineage>
        <taxon>Eukaryota</taxon>
        <taxon>Metazoa</taxon>
        <taxon>Ecdysozoa</taxon>
        <taxon>Arthropoda</taxon>
        <taxon>Hexapoda</taxon>
        <taxon>Insecta</taxon>
        <taxon>Pterygota</taxon>
        <taxon>Neoptera</taxon>
        <taxon>Endopterygota</taxon>
        <taxon>Coleoptera</taxon>
        <taxon>Polyphaga</taxon>
        <taxon>Elateriformia</taxon>
        <taxon>Elateroidea</taxon>
        <taxon>Lampyridae</taxon>
        <taxon>Luciolinae</taxon>
        <taxon>Aquatica</taxon>
    </lineage>
</organism>
<protein>
    <recommendedName>
        <fullName evidence="2">Protein kinase domain-containing protein</fullName>
    </recommendedName>
</protein>
<dbReference type="GO" id="GO:0005524">
    <property type="term" value="F:ATP binding"/>
    <property type="evidence" value="ECO:0007669"/>
    <property type="project" value="InterPro"/>
</dbReference>
<dbReference type="AlphaFoldDB" id="A0AAN7PVU8"/>
<dbReference type="Proteomes" id="UP001353858">
    <property type="component" value="Unassembled WGS sequence"/>
</dbReference>
<comment type="caution">
    <text evidence="3">The sequence shown here is derived from an EMBL/GenBank/DDBJ whole genome shotgun (WGS) entry which is preliminary data.</text>
</comment>
<evidence type="ECO:0000256" key="1">
    <source>
        <dbReference type="SAM" id="Coils"/>
    </source>
</evidence>
<keyword evidence="4" id="KW-1185">Reference proteome</keyword>
<reference evidence="4" key="1">
    <citation type="submission" date="2023-01" db="EMBL/GenBank/DDBJ databases">
        <title>Key to firefly adult light organ development and bioluminescence: homeobox transcription factors regulate luciferase expression and transportation to peroxisome.</title>
        <authorList>
            <person name="Fu X."/>
        </authorList>
    </citation>
    <scope>NUCLEOTIDE SEQUENCE [LARGE SCALE GENOMIC DNA]</scope>
</reference>
<sequence length="451" mass="52235">MISNNFEDYEVLTILGVTTYKVQNKDTGKIFLWKAVTFEKASDIEAIVKQIEKQKAQVHPNLVEIYDYIIKEDIGVIYVIIEYLCYGTLNSIKQRCLSENKYLHEHFLWKVLYQLAATLKSSMITYVDLNNIFVDADFNIKVFKDDAKETEKTKIGRIMLSLSTLQSDKDNSEVLSYYSNEFKEVVKFTILETYSTKEIVDAILCHPTILYKSSQVPQIYVQNTEVKSVLENETNHEAEDIYQTRLRNLRNHERTLKMQEDKLLSKEHELKKREKKLAIMERTVKEKLLHAEVYLKRCRETKASSMGSSKKCDDLNSTISAACESLVAATSKKLNPSNIKKPSNFTRSLSQHRVHFKGHSPLKEKFGKNSKCNNDGIDGVKTNGCSKKKMELFSTTMNKNKKPLSDQNVQLEKKTEYIRPISWCGEAKQHAFELLRFMNEKENLAVKHTYL</sequence>